<sequence>MGETFALAYRPPYDWAGIRTFLAGRAIPGIEVVGSESYLRSVALAGGQGFVTVGHGAGDALAAHIRFPDAAALPEIRARLRRLFDCDADPNVIGAHLSADPHLATLVAARPGLRVPGAWDGFELAVRGILGQQVSVAAATRLAGRLVAAFGTPLSEATGAGPTHVFPTPERLVEADVAAALNMPRARGAAIRALSAAHLSDPGLFAPGPDLAAALARLTAIRGIGPWTAQYIAMRALREPDALPVGDVGLMRALDLGAGRPSPAQLLARAEGWRPWRAYAALHLWASDTPVQVS</sequence>
<dbReference type="Gene3D" id="1.10.1670.10">
    <property type="entry name" value="Helix-hairpin-Helix base-excision DNA repair enzymes (C-terminal)"/>
    <property type="match status" value="1"/>
</dbReference>
<protein>
    <recommendedName>
        <fullName evidence="2">DNA-3-methyladenine glycosylase II</fullName>
        <ecNumber evidence="2">3.2.2.21</ecNumber>
    </recommendedName>
</protein>
<reference evidence="7" key="2">
    <citation type="submission" date="2021-08" db="EMBL/GenBank/DDBJ databases">
        <authorList>
            <person name="Tani A."/>
            <person name="Ola A."/>
            <person name="Ogura Y."/>
            <person name="Katsura K."/>
            <person name="Hayashi T."/>
        </authorList>
    </citation>
    <scope>NUCLEOTIDE SEQUENCE</scope>
    <source>
        <strain evidence="7">DSM 23632</strain>
    </source>
</reference>
<dbReference type="InterPro" id="IPR023170">
    <property type="entry name" value="HhH_base_excis_C"/>
</dbReference>
<dbReference type="SMART" id="SM01009">
    <property type="entry name" value="AlkA_N"/>
    <property type="match status" value="1"/>
</dbReference>
<dbReference type="InterPro" id="IPR011257">
    <property type="entry name" value="DNA_glycosylase"/>
</dbReference>
<dbReference type="EMBL" id="BPRB01000038">
    <property type="protein sequence ID" value="GJE58586.1"/>
    <property type="molecule type" value="Genomic_DNA"/>
</dbReference>
<dbReference type="PANTHER" id="PTHR43003">
    <property type="entry name" value="DNA-3-METHYLADENINE GLYCOSYLASE"/>
    <property type="match status" value="1"/>
</dbReference>
<keyword evidence="8" id="KW-1185">Reference proteome</keyword>
<name>A0ABQ4TU46_9HYPH</name>
<feature type="domain" description="HhH-GPD" evidence="5">
    <location>
        <begin position="130"/>
        <end position="289"/>
    </location>
</feature>
<dbReference type="SUPFAM" id="SSF48150">
    <property type="entry name" value="DNA-glycosylase"/>
    <property type="match status" value="1"/>
</dbReference>
<reference evidence="7" key="1">
    <citation type="journal article" date="2021" name="Front. Microbiol.">
        <title>Comprehensive Comparative Genomics and Phenotyping of Methylobacterium Species.</title>
        <authorList>
            <person name="Alessa O."/>
            <person name="Ogura Y."/>
            <person name="Fujitani Y."/>
            <person name="Takami H."/>
            <person name="Hayashi T."/>
            <person name="Sahin N."/>
            <person name="Tani A."/>
        </authorList>
    </citation>
    <scope>NUCLEOTIDE SEQUENCE</scope>
    <source>
        <strain evidence="7">DSM 23632</strain>
    </source>
</reference>
<evidence type="ECO:0000313" key="7">
    <source>
        <dbReference type="EMBL" id="GJE58586.1"/>
    </source>
</evidence>
<proteinExistence type="predicted"/>
<feature type="domain" description="DNA-3-methyladenine glycosylase AlkA N-terminal" evidence="6">
    <location>
        <begin position="4"/>
        <end position="120"/>
    </location>
</feature>
<organism evidence="7 8">
    <name type="scientific">Methylobacterium trifolii</name>
    <dbReference type="NCBI Taxonomy" id="1003092"/>
    <lineage>
        <taxon>Bacteria</taxon>
        <taxon>Pseudomonadati</taxon>
        <taxon>Pseudomonadota</taxon>
        <taxon>Alphaproteobacteria</taxon>
        <taxon>Hyphomicrobiales</taxon>
        <taxon>Methylobacteriaceae</taxon>
        <taxon>Methylobacterium</taxon>
    </lineage>
</organism>
<dbReference type="Gene3D" id="3.30.310.20">
    <property type="entry name" value="DNA-3-methyladenine glycosylase AlkA, N-terminal domain"/>
    <property type="match status" value="1"/>
</dbReference>
<evidence type="ECO:0000256" key="3">
    <source>
        <dbReference type="ARBA" id="ARBA00022763"/>
    </source>
</evidence>
<keyword evidence="4" id="KW-0234">DNA repair</keyword>
<dbReference type="Gene3D" id="1.10.340.30">
    <property type="entry name" value="Hypothetical protein, domain 2"/>
    <property type="match status" value="1"/>
</dbReference>
<dbReference type="Pfam" id="PF06029">
    <property type="entry name" value="AlkA_N"/>
    <property type="match status" value="1"/>
</dbReference>
<evidence type="ECO:0000256" key="4">
    <source>
        <dbReference type="ARBA" id="ARBA00023204"/>
    </source>
</evidence>
<evidence type="ECO:0000259" key="5">
    <source>
        <dbReference type="SMART" id="SM00478"/>
    </source>
</evidence>
<evidence type="ECO:0000313" key="8">
    <source>
        <dbReference type="Proteomes" id="UP001055057"/>
    </source>
</evidence>
<dbReference type="Pfam" id="PF00730">
    <property type="entry name" value="HhH-GPD"/>
    <property type="match status" value="1"/>
</dbReference>
<dbReference type="CDD" id="cd00056">
    <property type="entry name" value="ENDO3c"/>
    <property type="match status" value="1"/>
</dbReference>
<dbReference type="RefSeq" id="WP_238181213.1">
    <property type="nucleotide sequence ID" value="NZ_BPRB01000038.1"/>
</dbReference>
<dbReference type="EC" id="3.2.2.21" evidence="2"/>
<evidence type="ECO:0000259" key="6">
    <source>
        <dbReference type="SMART" id="SM01009"/>
    </source>
</evidence>
<gene>
    <name evidence="7" type="primary">alkA</name>
    <name evidence="7" type="ORF">MPOCJGCO_0668</name>
</gene>
<dbReference type="InterPro" id="IPR010316">
    <property type="entry name" value="AlkA_N"/>
</dbReference>
<dbReference type="InterPro" id="IPR037046">
    <property type="entry name" value="AlkA_N_sf"/>
</dbReference>
<evidence type="ECO:0000256" key="1">
    <source>
        <dbReference type="ARBA" id="ARBA00000086"/>
    </source>
</evidence>
<dbReference type="SUPFAM" id="SSF55945">
    <property type="entry name" value="TATA-box binding protein-like"/>
    <property type="match status" value="1"/>
</dbReference>
<accession>A0ABQ4TU46</accession>
<dbReference type="InterPro" id="IPR003265">
    <property type="entry name" value="HhH-GPD_domain"/>
</dbReference>
<evidence type="ECO:0000256" key="2">
    <source>
        <dbReference type="ARBA" id="ARBA00012000"/>
    </source>
</evidence>
<dbReference type="InterPro" id="IPR051912">
    <property type="entry name" value="Alkylbase_DNA_Glycosylase/TA"/>
</dbReference>
<comment type="catalytic activity">
    <reaction evidence="1">
        <text>Hydrolysis of alkylated DNA, releasing 3-methyladenine, 3-methylguanine, 7-methylguanine and 7-methyladenine.</text>
        <dbReference type="EC" id="3.2.2.21"/>
    </reaction>
</comment>
<dbReference type="Proteomes" id="UP001055057">
    <property type="component" value="Unassembled WGS sequence"/>
</dbReference>
<dbReference type="SMART" id="SM00478">
    <property type="entry name" value="ENDO3c"/>
    <property type="match status" value="1"/>
</dbReference>
<comment type="caution">
    <text evidence="7">The sequence shown here is derived from an EMBL/GenBank/DDBJ whole genome shotgun (WGS) entry which is preliminary data.</text>
</comment>
<keyword evidence="3" id="KW-0227">DNA damage</keyword>
<dbReference type="PANTHER" id="PTHR43003:SF13">
    <property type="entry name" value="DNA-3-METHYLADENINE GLYCOSYLASE 2"/>
    <property type="match status" value="1"/>
</dbReference>